<comment type="caution">
    <text evidence="1">The sequence shown here is derived from an EMBL/GenBank/DDBJ whole genome shotgun (WGS) entry which is preliminary data.</text>
</comment>
<keyword evidence="2" id="KW-1185">Reference proteome</keyword>
<dbReference type="RefSeq" id="WP_183443216.1">
    <property type="nucleotide sequence ID" value="NZ_JACHXD010000017.1"/>
</dbReference>
<dbReference type="InterPro" id="IPR038573">
    <property type="entry name" value="BrnT_sf"/>
</dbReference>
<protein>
    <recommendedName>
        <fullName evidence="3">BrnT family toxin</fullName>
    </recommendedName>
</protein>
<evidence type="ECO:0000313" key="2">
    <source>
        <dbReference type="Proteomes" id="UP000541535"/>
    </source>
</evidence>
<dbReference type="Gene3D" id="3.10.450.530">
    <property type="entry name" value="Ribonuclease toxin, BrnT, of type II toxin-antitoxin system"/>
    <property type="match status" value="1"/>
</dbReference>
<evidence type="ECO:0000313" key="1">
    <source>
        <dbReference type="EMBL" id="MBB3121509.1"/>
    </source>
</evidence>
<dbReference type="InterPro" id="IPR007460">
    <property type="entry name" value="BrnT_toxin"/>
</dbReference>
<reference evidence="1 2" key="1">
    <citation type="submission" date="2020-08" db="EMBL/GenBank/DDBJ databases">
        <title>Genomic Encyclopedia of Type Strains, Phase III (KMG-III): the genomes of soil and plant-associated and newly described type strains.</title>
        <authorList>
            <person name="Whitman W."/>
        </authorList>
    </citation>
    <scope>NUCLEOTIDE SEQUENCE [LARGE SCALE GENOMIC DNA]</scope>
    <source>
        <strain evidence="1 2">CECT 8897</strain>
    </source>
</reference>
<dbReference type="AlphaFoldDB" id="A0A7W5BE87"/>
<dbReference type="EMBL" id="JACHXD010000017">
    <property type="protein sequence ID" value="MBB3121509.1"/>
    <property type="molecule type" value="Genomic_DNA"/>
</dbReference>
<evidence type="ECO:0008006" key="3">
    <source>
        <dbReference type="Google" id="ProtNLM"/>
    </source>
</evidence>
<accession>A0A7W5BE87</accession>
<sequence>MDLSFDPKKDRINQQKHGVSLVEAERIEWDTALEQLYDRADYHEDRYIGLGFIGARLYCVVYVDRQDSRRIFSLRKANAREVNYYVEANR</sequence>
<name>A0A7W5BE87_9BURK</name>
<organism evidence="1 2">
    <name type="scientific">Pseudoduganella violacea</name>
    <dbReference type="NCBI Taxonomy" id="1715466"/>
    <lineage>
        <taxon>Bacteria</taxon>
        <taxon>Pseudomonadati</taxon>
        <taxon>Pseudomonadota</taxon>
        <taxon>Betaproteobacteria</taxon>
        <taxon>Burkholderiales</taxon>
        <taxon>Oxalobacteraceae</taxon>
        <taxon>Telluria group</taxon>
        <taxon>Pseudoduganella</taxon>
    </lineage>
</organism>
<dbReference type="Proteomes" id="UP000541535">
    <property type="component" value="Unassembled WGS sequence"/>
</dbReference>
<dbReference type="Pfam" id="PF04365">
    <property type="entry name" value="BrnT_toxin"/>
    <property type="match status" value="1"/>
</dbReference>
<proteinExistence type="predicted"/>
<gene>
    <name evidence="1" type="ORF">FHS03_004587</name>
</gene>